<evidence type="ECO:0000256" key="11">
    <source>
        <dbReference type="SAM" id="Coils"/>
    </source>
</evidence>
<feature type="domain" description="HAMP" evidence="15">
    <location>
        <begin position="571"/>
        <end position="623"/>
    </location>
</feature>
<dbReference type="SMART" id="SM00065">
    <property type="entry name" value="GAF"/>
    <property type="match status" value="1"/>
</dbReference>
<feature type="domain" description="Response regulatory" evidence="14">
    <location>
        <begin position="1393"/>
        <end position="1510"/>
    </location>
</feature>
<dbReference type="SMART" id="SM00304">
    <property type="entry name" value="HAMP"/>
    <property type="match status" value="8"/>
</dbReference>
<protein>
    <recommendedName>
        <fullName evidence="3">histidine kinase</fullName>
        <ecNumber evidence="3">2.7.13.3</ecNumber>
    </recommendedName>
</protein>
<name>A0ABV3FRR6_9NOCA</name>
<evidence type="ECO:0000313" key="16">
    <source>
        <dbReference type="EMBL" id="MEV0708033.1"/>
    </source>
</evidence>
<dbReference type="EC" id="2.7.13.3" evidence="3"/>
<dbReference type="PRINTS" id="PR00344">
    <property type="entry name" value="BCTRLSENSOR"/>
</dbReference>
<keyword evidence="8" id="KW-0472">Membrane</keyword>
<dbReference type="PROSITE" id="PS50885">
    <property type="entry name" value="HAMP"/>
    <property type="match status" value="8"/>
</dbReference>
<evidence type="ECO:0000256" key="12">
    <source>
        <dbReference type="SAM" id="MobiDB-lite"/>
    </source>
</evidence>
<evidence type="ECO:0000256" key="8">
    <source>
        <dbReference type="ARBA" id="ARBA00022989"/>
    </source>
</evidence>
<evidence type="ECO:0000256" key="5">
    <source>
        <dbReference type="ARBA" id="ARBA00022679"/>
    </source>
</evidence>
<evidence type="ECO:0000256" key="9">
    <source>
        <dbReference type="ARBA" id="ARBA00023012"/>
    </source>
</evidence>
<dbReference type="InterPro" id="IPR003660">
    <property type="entry name" value="HAMP_dom"/>
</dbReference>
<evidence type="ECO:0000259" key="13">
    <source>
        <dbReference type="PROSITE" id="PS50109"/>
    </source>
</evidence>
<accession>A0ABV3FRR6</accession>
<dbReference type="Gene3D" id="1.10.287.130">
    <property type="match status" value="1"/>
</dbReference>
<keyword evidence="17" id="KW-1185">Reference proteome</keyword>
<dbReference type="SUPFAM" id="SSF158472">
    <property type="entry name" value="HAMP domain-like"/>
    <property type="match status" value="1"/>
</dbReference>
<dbReference type="InterPro" id="IPR011006">
    <property type="entry name" value="CheY-like_superfamily"/>
</dbReference>
<dbReference type="SUPFAM" id="SSF58104">
    <property type="entry name" value="Methyl-accepting chemotaxis protein (MCP) signaling domain"/>
    <property type="match status" value="3"/>
</dbReference>
<dbReference type="InterPro" id="IPR005467">
    <property type="entry name" value="His_kinase_dom"/>
</dbReference>
<dbReference type="InterPro" id="IPR003018">
    <property type="entry name" value="GAF"/>
</dbReference>
<dbReference type="Gene3D" id="3.40.50.2300">
    <property type="match status" value="1"/>
</dbReference>
<comment type="caution">
    <text evidence="16">The sequence shown here is derived from an EMBL/GenBank/DDBJ whole genome shotgun (WGS) entry which is preliminary data.</text>
</comment>
<dbReference type="RefSeq" id="WP_357782229.1">
    <property type="nucleotide sequence ID" value="NZ_JBFAKC010000004.1"/>
</dbReference>
<evidence type="ECO:0000256" key="6">
    <source>
        <dbReference type="ARBA" id="ARBA00022692"/>
    </source>
</evidence>
<dbReference type="PROSITE" id="PS50109">
    <property type="entry name" value="HIS_KIN"/>
    <property type="match status" value="1"/>
</dbReference>
<evidence type="ECO:0000259" key="15">
    <source>
        <dbReference type="PROSITE" id="PS50885"/>
    </source>
</evidence>
<dbReference type="SUPFAM" id="SSF47384">
    <property type="entry name" value="Homodimeric domain of signal transducing histidine kinase"/>
    <property type="match status" value="1"/>
</dbReference>
<gene>
    <name evidence="16" type="ORF">AB0I48_10745</name>
</gene>
<dbReference type="CDD" id="cd06225">
    <property type="entry name" value="HAMP"/>
    <property type="match status" value="8"/>
</dbReference>
<dbReference type="InterPro" id="IPR036890">
    <property type="entry name" value="HATPase_C_sf"/>
</dbReference>
<dbReference type="CDD" id="cd17546">
    <property type="entry name" value="REC_hyHK_CKI1_RcsC-like"/>
    <property type="match status" value="1"/>
</dbReference>
<proteinExistence type="predicted"/>
<feature type="coiled-coil region" evidence="11">
    <location>
        <begin position="891"/>
        <end position="957"/>
    </location>
</feature>
<keyword evidence="7" id="KW-0418">Kinase</keyword>
<dbReference type="Pfam" id="PF00072">
    <property type="entry name" value="Response_reg"/>
    <property type="match status" value="1"/>
</dbReference>
<keyword evidence="5" id="KW-0808">Transferase</keyword>
<feature type="domain" description="HAMP" evidence="15">
    <location>
        <begin position="203"/>
        <end position="255"/>
    </location>
</feature>
<dbReference type="InterPro" id="IPR003594">
    <property type="entry name" value="HATPase_dom"/>
</dbReference>
<dbReference type="CDD" id="cd00082">
    <property type="entry name" value="HisKA"/>
    <property type="match status" value="1"/>
</dbReference>
<dbReference type="InterPro" id="IPR001789">
    <property type="entry name" value="Sig_transdc_resp-reg_receiver"/>
</dbReference>
<dbReference type="Gene3D" id="1.20.120.1530">
    <property type="match status" value="6"/>
</dbReference>
<dbReference type="SMART" id="SM00448">
    <property type="entry name" value="REC"/>
    <property type="match status" value="1"/>
</dbReference>
<dbReference type="Pfam" id="PF13185">
    <property type="entry name" value="GAF_2"/>
    <property type="match status" value="1"/>
</dbReference>
<sequence>MTDTAAPAVRAASEHVQTAPGQVELHQLLAGLTAVRDGDFGTRLPTDADGLLGEIATVFNGMVDQLSLFTSEVTRVAREVGTDGRLGGQAEVPGVSGTWKDLTDSVNAMAGNLTSQVRDIAQVATAVARGDLSQKIDVDARGEILELKNTVNTMVDQLSAFADEVTRVAREVGSEGRLGGQAEVPGVGGVWRDLTDSVNFMAGNLTDQVRNIAQVTTAVARGDLSQKITVGARGEILELKNTINTMVDQLSSFADEVTRVSREVGTEGILGGQADVKGVSGTWRDLTDSVNFMAGNLTAQVRSIAQVATAVARGDLTQNITVDARGEILELKNTINTMVDQLSAFADEVTRVAREVGTEGRLGGQADVKGVSGTWKDLTESVNVMGDNLTAQVRSIAQVTTAVARGDLTQKIRVDARGEILELKETINTMVDQLSSFADEVTRVAREVGTEGNLGGQATVRGVSGTWKDLTDNVNVMASNLTSQVRSIAQVATAVARGDLSQKITVEAKGEVAALAGVINTMVDTLSAFADEVTRVAREVGTEGMLGGQARVPNVAGTWKDLTDNVNSMANNLTNQVRNIAQVTTAVAQGDLTRKIDVDARGEILALKTTINTMVDQLSAFAAEVTRVAREVGSEGRLGGQAEVEGVSGTWKRLTENVNELAGNLTRQVRAIAEVTSAVAEGDLTRSITVEASGEVAELKDNINSMVGSLRETTTANQDQDWLKTNLARISGLMQGQRDLHVVAELIMDELAPLVSAQFGAFYLADETTERPELILISSYGSPAEPGSQVRFTFGQSLVGQAARSRRTIAVDEVPGDYVAISSGLGRTAPVNLLVLPLVVEEQVLGVIELASLHRFTRIHRDFLDQLMETVGVNVNTIIANARTDELLVESQRLTSELQARSEELQVQQDELQRSNAELEEKAALLATQNRDIEAKNLEIEQARQELETRAQQLALASKYKSEFLANMSHELRTPLNSLLILAQLLAQNPARNLTAKQVEYAGIIHSAGSDLLQLINDILDLSKVEAGKMDITPEAVPLRKLLDYVEATFRPMTTQKSLGFRVSAAPGLSLDLLTDNSRLRQVLGNLLSNAVKFTETGSVELRLESATIEELPAAARRHGPAIAFRVIDTGIGIAEHQLESIFGAFQQADGTTSRKYGGTGLGLSISREIAYLLGGAITAESTPGKGSTFTLYLPVARPDFREAQHPEREDDRQPDRQLEHAPAPTAPQQHRKLLVVEERPQGLLTLVAQSAVADLADRHDPRGPVQVVTAIGVGEAAATMASEVFHCVVLELDMPEGAALRLLETMDEDAALTDVPVLAHNNRRLGLEQEHLLQERTMRRPLELLSSLDELRERIALHITAEAPGDVLPLVRADETPATVPQRRHGRLAGRTVLIVDDDARNLFALSSILELHAVTVLHAENGREGIDALLAHPETDLVLMDVMMPEMDGYTATAKIREMPHYENLPIIAVTAKAMLGDREKSLASGANDYVTKPVDADALLVCIQHWLGTR</sequence>
<feature type="domain" description="HAMP" evidence="15">
    <location>
        <begin position="25"/>
        <end position="71"/>
    </location>
</feature>
<evidence type="ECO:0000256" key="1">
    <source>
        <dbReference type="ARBA" id="ARBA00000085"/>
    </source>
</evidence>
<dbReference type="CDD" id="cd16922">
    <property type="entry name" value="HATPase_EvgS-ArcB-TorS-like"/>
    <property type="match status" value="1"/>
</dbReference>
<evidence type="ECO:0000256" key="2">
    <source>
        <dbReference type="ARBA" id="ARBA00004236"/>
    </source>
</evidence>
<dbReference type="Pfam" id="PF02518">
    <property type="entry name" value="HATPase_c"/>
    <property type="match status" value="1"/>
</dbReference>
<dbReference type="Pfam" id="PF00672">
    <property type="entry name" value="HAMP"/>
    <property type="match status" value="8"/>
</dbReference>
<dbReference type="PANTHER" id="PTHR45339:SF1">
    <property type="entry name" value="HYBRID SIGNAL TRANSDUCTION HISTIDINE KINASE J"/>
    <property type="match status" value="1"/>
</dbReference>
<evidence type="ECO:0000313" key="17">
    <source>
        <dbReference type="Proteomes" id="UP001551695"/>
    </source>
</evidence>
<dbReference type="InterPro" id="IPR036097">
    <property type="entry name" value="HisK_dim/P_sf"/>
</dbReference>
<feature type="domain" description="HAMP" evidence="15">
    <location>
        <begin position="479"/>
        <end position="531"/>
    </location>
</feature>
<dbReference type="EMBL" id="JBFAKC010000004">
    <property type="protein sequence ID" value="MEV0708033.1"/>
    <property type="molecule type" value="Genomic_DNA"/>
</dbReference>
<dbReference type="Gene3D" id="3.30.565.10">
    <property type="entry name" value="Histidine kinase-like ATPase, C-terminal domain"/>
    <property type="match status" value="1"/>
</dbReference>
<dbReference type="PANTHER" id="PTHR45339">
    <property type="entry name" value="HYBRID SIGNAL TRANSDUCTION HISTIDINE KINASE J"/>
    <property type="match status" value="1"/>
</dbReference>
<dbReference type="InterPro" id="IPR004358">
    <property type="entry name" value="Sig_transdc_His_kin-like_C"/>
</dbReference>
<dbReference type="SMART" id="SM00388">
    <property type="entry name" value="HisKA"/>
    <property type="match status" value="1"/>
</dbReference>
<comment type="subcellular location">
    <subcellularLocation>
        <location evidence="2">Cell membrane</location>
    </subcellularLocation>
</comment>
<dbReference type="SUPFAM" id="SSF55874">
    <property type="entry name" value="ATPase domain of HSP90 chaperone/DNA topoisomerase II/histidine kinase"/>
    <property type="match status" value="1"/>
</dbReference>
<dbReference type="InterPro" id="IPR029016">
    <property type="entry name" value="GAF-like_dom_sf"/>
</dbReference>
<feature type="region of interest" description="Disordered" evidence="12">
    <location>
        <begin position="1203"/>
        <end position="1232"/>
    </location>
</feature>
<keyword evidence="6" id="KW-0812">Transmembrane</keyword>
<feature type="modified residue" description="4-aspartylphosphate" evidence="10">
    <location>
        <position position="1443"/>
    </location>
</feature>
<dbReference type="SUPFAM" id="SSF55781">
    <property type="entry name" value="GAF domain-like"/>
    <property type="match status" value="1"/>
</dbReference>
<keyword evidence="9" id="KW-0902">Two-component regulatory system</keyword>
<evidence type="ECO:0000256" key="7">
    <source>
        <dbReference type="ARBA" id="ARBA00022777"/>
    </source>
</evidence>
<dbReference type="InterPro" id="IPR003661">
    <property type="entry name" value="HisK_dim/P_dom"/>
</dbReference>
<dbReference type="SUPFAM" id="SSF52172">
    <property type="entry name" value="CheY-like"/>
    <property type="match status" value="1"/>
</dbReference>
<comment type="catalytic activity">
    <reaction evidence="1">
        <text>ATP + protein L-histidine = ADP + protein N-phospho-L-histidine.</text>
        <dbReference type="EC" id="2.7.13.3"/>
    </reaction>
</comment>
<keyword evidence="4 10" id="KW-0597">Phosphoprotein</keyword>
<reference evidence="16 17" key="1">
    <citation type="submission" date="2024-06" db="EMBL/GenBank/DDBJ databases">
        <title>The Natural Products Discovery Center: Release of the First 8490 Sequenced Strains for Exploring Actinobacteria Biosynthetic Diversity.</title>
        <authorList>
            <person name="Kalkreuter E."/>
            <person name="Kautsar S.A."/>
            <person name="Yang D."/>
            <person name="Bader C.D."/>
            <person name="Teijaro C.N."/>
            <person name="Fluegel L."/>
            <person name="Davis C.M."/>
            <person name="Simpson J.R."/>
            <person name="Lauterbach L."/>
            <person name="Steele A.D."/>
            <person name="Gui C."/>
            <person name="Meng S."/>
            <person name="Li G."/>
            <person name="Viehrig K."/>
            <person name="Ye F."/>
            <person name="Su P."/>
            <person name="Kiefer A.F."/>
            <person name="Nichols A."/>
            <person name="Cepeda A.J."/>
            <person name="Yan W."/>
            <person name="Fan B."/>
            <person name="Jiang Y."/>
            <person name="Adhikari A."/>
            <person name="Zheng C.-J."/>
            <person name="Schuster L."/>
            <person name="Cowan T.M."/>
            <person name="Smanski M.J."/>
            <person name="Chevrette M.G."/>
            <person name="De Carvalho L.P.S."/>
            <person name="Shen B."/>
        </authorList>
    </citation>
    <scope>NUCLEOTIDE SEQUENCE [LARGE SCALE GENOMIC DNA]</scope>
    <source>
        <strain evidence="16 17">NPDC050403</strain>
    </source>
</reference>
<evidence type="ECO:0000256" key="3">
    <source>
        <dbReference type="ARBA" id="ARBA00012438"/>
    </source>
</evidence>
<feature type="domain" description="HAMP" evidence="15">
    <location>
        <begin position="663"/>
        <end position="715"/>
    </location>
</feature>
<dbReference type="Proteomes" id="UP001551695">
    <property type="component" value="Unassembled WGS sequence"/>
</dbReference>
<dbReference type="Gene3D" id="3.30.450.40">
    <property type="match status" value="1"/>
</dbReference>
<keyword evidence="11" id="KW-0175">Coiled coil</keyword>
<feature type="domain" description="Histidine kinase" evidence="13">
    <location>
        <begin position="967"/>
        <end position="1198"/>
    </location>
</feature>
<dbReference type="SMART" id="SM00387">
    <property type="entry name" value="HATPase_c"/>
    <property type="match status" value="1"/>
</dbReference>
<feature type="compositionally biased region" description="Basic and acidic residues" evidence="12">
    <location>
        <begin position="1203"/>
        <end position="1220"/>
    </location>
</feature>
<dbReference type="PROSITE" id="PS50110">
    <property type="entry name" value="RESPONSE_REGULATORY"/>
    <property type="match status" value="1"/>
</dbReference>
<feature type="domain" description="HAMP" evidence="15">
    <location>
        <begin position="295"/>
        <end position="347"/>
    </location>
</feature>
<keyword evidence="8" id="KW-1133">Transmembrane helix</keyword>
<evidence type="ECO:0000259" key="14">
    <source>
        <dbReference type="PROSITE" id="PS50110"/>
    </source>
</evidence>
<evidence type="ECO:0000256" key="4">
    <source>
        <dbReference type="ARBA" id="ARBA00022553"/>
    </source>
</evidence>
<feature type="domain" description="HAMP" evidence="15">
    <location>
        <begin position="387"/>
        <end position="439"/>
    </location>
</feature>
<feature type="domain" description="HAMP" evidence="15">
    <location>
        <begin position="111"/>
        <end position="163"/>
    </location>
</feature>
<evidence type="ECO:0000256" key="10">
    <source>
        <dbReference type="PROSITE-ProRule" id="PRU00169"/>
    </source>
</evidence>
<organism evidence="16 17">
    <name type="scientific">Nocardia aurea</name>
    <dbReference type="NCBI Taxonomy" id="2144174"/>
    <lineage>
        <taxon>Bacteria</taxon>
        <taxon>Bacillati</taxon>
        <taxon>Actinomycetota</taxon>
        <taxon>Actinomycetes</taxon>
        <taxon>Mycobacteriales</taxon>
        <taxon>Nocardiaceae</taxon>
        <taxon>Nocardia</taxon>
    </lineage>
</organism>
<dbReference type="Pfam" id="PF00512">
    <property type="entry name" value="HisKA"/>
    <property type="match status" value="1"/>
</dbReference>